<dbReference type="Gene3D" id="3.40.50.720">
    <property type="entry name" value="NAD(P)-binding Rossmann-like Domain"/>
    <property type="match status" value="1"/>
</dbReference>
<accession>A0A1M6P616</accession>
<evidence type="ECO:0000256" key="1">
    <source>
        <dbReference type="ARBA" id="ARBA00023224"/>
    </source>
</evidence>
<dbReference type="Proteomes" id="UP000243547">
    <property type="component" value="Unassembled WGS sequence"/>
</dbReference>
<comment type="similarity">
    <text evidence="2">Belongs to the methyl-accepting chemotaxis (MCP) protein family.</text>
</comment>
<evidence type="ECO:0000256" key="3">
    <source>
        <dbReference type="PROSITE-ProRule" id="PRU00284"/>
    </source>
</evidence>
<dbReference type="InterPro" id="IPR004089">
    <property type="entry name" value="MCPsignal_dom"/>
</dbReference>
<dbReference type="PANTHER" id="PTHR32089">
    <property type="entry name" value="METHYL-ACCEPTING CHEMOTAXIS PROTEIN MCPB"/>
    <property type="match status" value="1"/>
</dbReference>
<evidence type="ECO:0000256" key="2">
    <source>
        <dbReference type="ARBA" id="ARBA00029447"/>
    </source>
</evidence>
<dbReference type="PRINTS" id="PR00260">
    <property type="entry name" value="CHEMTRNSDUCR"/>
</dbReference>
<dbReference type="STRING" id="1120989.SAMN02745227_01346"/>
<dbReference type="GO" id="GO:0004888">
    <property type="term" value="F:transmembrane signaling receptor activity"/>
    <property type="evidence" value="ECO:0007669"/>
    <property type="project" value="InterPro"/>
</dbReference>
<keyword evidence="6" id="KW-1185">Reference proteome</keyword>
<dbReference type="SUPFAM" id="SSF51735">
    <property type="entry name" value="NAD(P)-binding Rossmann-fold domains"/>
    <property type="match status" value="1"/>
</dbReference>
<dbReference type="GO" id="GO:0016020">
    <property type="term" value="C:membrane"/>
    <property type="evidence" value="ECO:0007669"/>
    <property type="project" value="InterPro"/>
</dbReference>
<dbReference type="PROSITE" id="PS50111">
    <property type="entry name" value="CHEMOTAXIS_TRANSDUC_2"/>
    <property type="match status" value="1"/>
</dbReference>
<dbReference type="SUPFAM" id="SSF58104">
    <property type="entry name" value="Methyl-accepting chemotaxis protein (MCP) signaling domain"/>
    <property type="match status" value="1"/>
</dbReference>
<dbReference type="Gene3D" id="1.10.287.950">
    <property type="entry name" value="Methyl-accepting chemotaxis protein"/>
    <property type="match status" value="1"/>
</dbReference>
<evidence type="ECO:0000259" key="4">
    <source>
        <dbReference type="PROSITE" id="PS50111"/>
    </source>
</evidence>
<gene>
    <name evidence="5" type="ORF">SAMN02745227_01346</name>
</gene>
<sequence length="283" mass="31001">MRIGIIGAGVGGTSILRILNELNTVDVLWITDINQQAEGIKLAKKNGINTGDDFLKFLHSVPVDCIIEATGVEKVKKLLIENVPENTTVIDGQAANLLMEIVSGRDNLIRELKNMAFKLEQDLTHLNQGILDVGKALEEIKNGTYDLSQMGERLVEESYKTTEAFNRTQEILGFIKSISKQSKILGINSAIEAARAGELGRGFGVVAEEIRTMADSSEKSVEEIQQVILDIQNNMDGVQKGINIASDVAHKQAEATQRASLLLKKLSSISREIKEFAEELVSL</sequence>
<keyword evidence="1 3" id="KW-0807">Transducer</keyword>
<protein>
    <submittedName>
        <fullName evidence="5">Methyl-accepting chemotaxis protein</fullName>
    </submittedName>
</protein>
<dbReference type="InterPro" id="IPR004090">
    <property type="entry name" value="Chemotax_Me-accpt_rcpt"/>
</dbReference>
<dbReference type="PANTHER" id="PTHR32089:SF112">
    <property type="entry name" value="LYSOZYME-LIKE PROTEIN-RELATED"/>
    <property type="match status" value="1"/>
</dbReference>
<dbReference type="GO" id="GO:0006935">
    <property type="term" value="P:chemotaxis"/>
    <property type="evidence" value="ECO:0007669"/>
    <property type="project" value="InterPro"/>
</dbReference>
<proteinExistence type="inferred from homology"/>
<evidence type="ECO:0000313" key="5">
    <source>
        <dbReference type="EMBL" id="SHK03439.1"/>
    </source>
</evidence>
<evidence type="ECO:0000313" key="6">
    <source>
        <dbReference type="Proteomes" id="UP000243547"/>
    </source>
</evidence>
<dbReference type="OrthoDB" id="9816519at2"/>
<dbReference type="InterPro" id="IPR036291">
    <property type="entry name" value="NAD(P)-bd_dom_sf"/>
</dbReference>
<reference evidence="6" key="1">
    <citation type="submission" date="2016-11" db="EMBL/GenBank/DDBJ databases">
        <authorList>
            <person name="Varghese N."/>
            <person name="Submissions S."/>
        </authorList>
    </citation>
    <scope>NUCLEOTIDE SEQUENCE [LARGE SCALE GENOMIC DNA]</scope>
    <source>
        <strain evidence="6">DSM 14826</strain>
    </source>
</reference>
<dbReference type="SMART" id="SM00283">
    <property type="entry name" value="MA"/>
    <property type="match status" value="1"/>
</dbReference>
<dbReference type="EMBL" id="FRAI01000013">
    <property type="protein sequence ID" value="SHK03439.1"/>
    <property type="molecule type" value="Genomic_DNA"/>
</dbReference>
<feature type="domain" description="Methyl-accepting transducer" evidence="4">
    <location>
        <begin position="170"/>
        <end position="283"/>
    </location>
</feature>
<dbReference type="Pfam" id="PF00015">
    <property type="entry name" value="MCPsignal"/>
    <property type="match status" value="1"/>
</dbReference>
<dbReference type="AlphaFoldDB" id="A0A1M6P616"/>
<organism evidence="5 6">
    <name type="scientific">Anaerobranca californiensis DSM 14826</name>
    <dbReference type="NCBI Taxonomy" id="1120989"/>
    <lineage>
        <taxon>Bacteria</taxon>
        <taxon>Bacillati</taxon>
        <taxon>Bacillota</taxon>
        <taxon>Clostridia</taxon>
        <taxon>Eubacteriales</taxon>
        <taxon>Proteinivoracaceae</taxon>
        <taxon>Anaerobranca</taxon>
    </lineage>
</organism>
<name>A0A1M6P616_9FIRM</name>
<dbReference type="RefSeq" id="WP_072907331.1">
    <property type="nucleotide sequence ID" value="NZ_FRAI01000013.1"/>
</dbReference>
<dbReference type="GO" id="GO:0007165">
    <property type="term" value="P:signal transduction"/>
    <property type="evidence" value="ECO:0007669"/>
    <property type="project" value="UniProtKB-KW"/>
</dbReference>